<keyword evidence="2" id="KW-1185">Reference proteome</keyword>
<protein>
    <submittedName>
        <fullName evidence="1">14888_t:CDS:1</fullName>
    </submittedName>
</protein>
<dbReference type="Proteomes" id="UP001153678">
    <property type="component" value="Unassembled WGS sequence"/>
</dbReference>
<organism evidence="1 2">
    <name type="scientific">Funneliformis geosporum</name>
    <dbReference type="NCBI Taxonomy" id="1117311"/>
    <lineage>
        <taxon>Eukaryota</taxon>
        <taxon>Fungi</taxon>
        <taxon>Fungi incertae sedis</taxon>
        <taxon>Mucoromycota</taxon>
        <taxon>Glomeromycotina</taxon>
        <taxon>Glomeromycetes</taxon>
        <taxon>Glomerales</taxon>
        <taxon>Glomeraceae</taxon>
        <taxon>Funneliformis</taxon>
    </lineage>
</organism>
<name>A0A9W4SRF1_9GLOM</name>
<dbReference type="EMBL" id="CAMKVN010002217">
    <property type="protein sequence ID" value="CAI2180124.1"/>
    <property type="molecule type" value="Genomic_DNA"/>
</dbReference>
<reference evidence="1" key="1">
    <citation type="submission" date="2022-08" db="EMBL/GenBank/DDBJ databases">
        <authorList>
            <person name="Kallberg Y."/>
            <person name="Tangrot J."/>
            <person name="Rosling A."/>
        </authorList>
    </citation>
    <scope>NUCLEOTIDE SEQUENCE</scope>
    <source>
        <strain evidence="1">Wild A</strain>
    </source>
</reference>
<dbReference type="OrthoDB" id="10651372at2759"/>
<comment type="caution">
    <text evidence="1">The sequence shown here is derived from an EMBL/GenBank/DDBJ whole genome shotgun (WGS) entry which is preliminary data.</text>
</comment>
<evidence type="ECO:0000313" key="1">
    <source>
        <dbReference type="EMBL" id="CAI2180124.1"/>
    </source>
</evidence>
<sequence length="225" mass="25599">LTFFSTLLNNISTSEELRSKATFYLDVILLSDLKPGKLSITPYYLVRVSVVTLGHKIVVIGVSVVSGDLHSINNPKLVELLIPIIKNKSLKSRRTSCEDFYQSVQDKAFIIDDNKVKSSEEKEKILTLGQFHEIKENFVTLVSNAKESLSSDLKKFLDLLLAQNEIIGKNIGKNQETVTFAQGQLNAYKIILQDKLQHDELEILLNEQKKILRLENRLCFLQSYE</sequence>
<evidence type="ECO:0000313" key="2">
    <source>
        <dbReference type="Proteomes" id="UP001153678"/>
    </source>
</evidence>
<feature type="non-terminal residue" evidence="1">
    <location>
        <position position="225"/>
    </location>
</feature>
<gene>
    <name evidence="1" type="ORF">FWILDA_LOCUS9430</name>
</gene>
<accession>A0A9W4SRF1</accession>
<dbReference type="AlphaFoldDB" id="A0A9W4SRF1"/>
<proteinExistence type="predicted"/>